<comment type="catalytic activity">
    <reaction evidence="13 14">
        <text>a very-long-chain (3R)-3-hydroxyacyl-CoA = a very-long-chain (2E)-enoyl-CoA + H2O</text>
        <dbReference type="Rhea" id="RHEA:45812"/>
        <dbReference type="ChEBI" id="CHEBI:15377"/>
        <dbReference type="ChEBI" id="CHEBI:83728"/>
        <dbReference type="ChEBI" id="CHEBI:85440"/>
        <dbReference type="EC" id="4.2.1.134"/>
    </reaction>
</comment>
<evidence type="ECO:0000256" key="4">
    <source>
        <dbReference type="ARBA" id="ARBA00013122"/>
    </source>
</evidence>
<feature type="transmembrane region" description="Helical" evidence="14">
    <location>
        <begin position="65"/>
        <end position="86"/>
    </location>
</feature>
<comment type="similarity">
    <text evidence="3 14">Belongs to the very long-chain fatty acids dehydratase HACD family.</text>
</comment>
<evidence type="ECO:0000256" key="1">
    <source>
        <dbReference type="ARBA" id="ARBA00004141"/>
    </source>
</evidence>
<dbReference type="Pfam" id="PF04387">
    <property type="entry name" value="PTPLA"/>
    <property type="match status" value="1"/>
</dbReference>
<dbReference type="AlphaFoldDB" id="J3NRI3"/>
<name>J3NRI3_GAET3</name>
<dbReference type="GO" id="GO:0000324">
    <property type="term" value="C:fungal-type vacuole"/>
    <property type="evidence" value="ECO:0007669"/>
    <property type="project" value="EnsemblFungi"/>
</dbReference>
<dbReference type="EnsemblFungi" id="EJT78789">
    <property type="protein sequence ID" value="EJT78789"/>
    <property type="gene ID" value="GGTG_03887"/>
</dbReference>
<comment type="function">
    <text evidence="14">Catalyzes the third of the four reactions of the long-chain fatty acids elongation cycle. This endoplasmic reticulum-bound enzymatic process, allows the addition of two carbons to the chain of long- and very long-chain fatty acids/VLCFAs per cycle. This enzyme catalyzes the dehydration of the 3-hydroxyacyl-CoA intermediate into trans-2,3-enoyl-CoA, within each cycle of fatty acid elongation. Thereby, it participates to the production of VLCFAs of different chain lengths that are involved in multiple biological processes as precursors of membrane lipids and lipid mediators.</text>
</comment>
<dbReference type="PANTHER" id="PTHR11035:SF3">
    <property type="entry name" value="VERY-LONG-CHAIN (3R)-3-HYDROXYACYL-COA DEHYDRATASE"/>
    <property type="match status" value="1"/>
</dbReference>
<keyword evidence="6 14" id="KW-0812">Transmembrane</keyword>
<dbReference type="GO" id="GO:0042761">
    <property type="term" value="P:very long-chain fatty acid biosynthetic process"/>
    <property type="evidence" value="ECO:0007669"/>
    <property type="project" value="TreeGrafter"/>
</dbReference>
<dbReference type="GeneID" id="20344345"/>
<evidence type="ECO:0000256" key="13">
    <source>
        <dbReference type="ARBA" id="ARBA00036671"/>
    </source>
</evidence>
<keyword evidence="11 14" id="KW-0275">Fatty acid biosynthesis</keyword>
<keyword evidence="8 14" id="KW-1133">Transmembrane helix</keyword>
<evidence type="ECO:0000313" key="16">
    <source>
        <dbReference type="EnsemblFungi" id="EJT78789"/>
    </source>
</evidence>
<evidence type="ECO:0000256" key="8">
    <source>
        <dbReference type="ARBA" id="ARBA00022989"/>
    </source>
</evidence>
<dbReference type="PANTHER" id="PTHR11035">
    <property type="entry name" value="VERY-LONG-CHAIN (3R)-3-HYDROXYACYL-COA DEHYDRATASE"/>
    <property type="match status" value="1"/>
</dbReference>
<keyword evidence="17" id="KW-1185">Reference proteome</keyword>
<dbReference type="GO" id="GO:0007034">
    <property type="term" value="P:vacuolar transport"/>
    <property type="evidence" value="ECO:0007669"/>
    <property type="project" value="EnsemblFungi"/>
</dbReference>
<dbReference type="FunCoup" id="J3NRI3">
    <property type="interactions" value="519"/>
</dbReference>
<dbReference type="GO" id="GO:0102158">
    <property type="term" value="F:very-long-chain (3R)-3-hydroxyacyl-CoA dehydratase activity"/>
    <property type="evidence" value="ECO:0007669"/>
    <property type="project" value="UniProtKB-EC"/>
</dbReference>
<gene>
    <name evidence="16" type="primary">20344345</name>
    <name evidence="15" type="ORF">GGTG_03887</name>
</gene>
<reference evidence="17" key="1">
    <citation type="submission" date="2010-07" db="EMBL/GenBank/DDBJ databases">
        <title>The genome sequence of Gaeumannomyces graminis var. tritici strain R3-111a-1.</title>
        <authorList>
            <consortium name="The Broad Institute Genome Sequencing Platform"/>
            <person name="Ma L.-J."/>
            <person name="Dead R."/>
            <person name="Young S."/>
            <person name="Zeng Q."/>
            <person name="Koehrsen M."/>
            <person name="Alvarado L."/>
            <person name="Berlin A."/>
            <person name="Chapman S.B."/>
            <person name="Chen Z."/>
            <person name="Freedman E."/>
            <person name="Gellesch M."/>
            <person name="Goldberg J."/>
            <person name="Griggs A."/>
            <person name="Gujja S."/>
            <person name="Heilman E.R."/>
            <person name="Heiman D."/>
            <person name="Hepburn T."/>
            <person name="Howarth C."/>
            <person name="Jen D."/>
            <person name="Larson L."/>
            <person name="Mehta T."/>
            <person name="Neiman D."/>
            <person name="Pearson M."/>
            <person name="Roberts A."/>
            <person name="Saif S."/>
            <person name="Shea T."/>
            <person name="Shenoy N."/>
            <person name="Sisk P."/>
            <person name="Stolte C."/>
            <person name="Sykes S."/>
            <person name="Walk T."/>
            <person name="White J."/>
            <person name="Yandava C."/>
            <person name="Haas B."/>
            <person name="Nusbaum C."/>
            <person name="Birren B."/>
        </authorList>
    </citation>
    <scope>NUCLEOTIDE SEQUENCE [LARGE SCALE GENOMIC DNA]</scope>
    <source>
        <strain evidence="17">R3-111a-1</strain>
    </source>
</reference>
<evidence type="ECO:0000256" key="3">
    <source>
        <dbReference type="ARBA" id="ARBA00007811"/>
    </source>
</evidence>
<evidence type="ECO:0000256" key="5">
    <source>
        <dbReference type="ARBA" id="ARBA00022516"/>
    </source>
</evidence>
<dbReference type="eggNOG" id="KOG3187">
    <property type="taxonomic scope" value="Eukaryota"/>
</dbReference>
<feature type="transmembrane region" description="Helical" evidence="14">
    <location>
        <begin position="23"/>
        <end position="45"/>
    </location>
</feature>
<dbReference type="VEuPathDB" id="FungiDB:GGTG_03887"/>
<evidence type="ECO:0000256" key="14">
    <source>
        <dbReference type="RuleBase" id="RU363109"/>
    </source>
</evidence>
<dbReference type="Proteomes" id="UP000006039">
    <property type="component" value="Unassembled WGS sequence"/>
</dbReference>
<keyword evidence="5 14" id="KW-0444">Lipid biosynthesis</keyword>
<dbReference type="RefSeq" id="XP_009219934.1">
    <property type="nucleotide sequence ID" value="XM_009221670.1"/>
</dbReference>
<evidence type="ECO:0000256" key="2">
    <source>
        <dbReference type="ARBA" id="ARBA00005194"/>
    </source>
</evidence>
<feature type="transmembrane region" description="Helical" evidence="14">
    <location>
        <begin position="98"/>
        <end position="125"/>
    </location>
</feature>
<dbReference type="GO" id="GO:0030497">
    <property type="term" value="P:fatty acid elongation"/>
    <property type="evidence" value="ECO:0007669"/>
    <property type="project" value="EnsemblFungi"/>
</dbReference>
<reference evidence="15" key="2">
    <citation type="submission" date="2010-07" db="EMBL/GenBank/DDBJ databases">
        <authorList>
            <consortium name="The Broad Institute Genome Sequencing Platform"/>
            <consortium name="Broad Institute Genome Sequencing Center for Infectious Disease"/>
            <person name="Ma L.-J."/>
            <person name="Dead R."/>
            <person name="Young S."/>
            <person name="Zeng Q."/>
            <person name="Koehrsen M."/>
            <person name="Alvarado L."/>
            <person name="Berlin A."/>
            <person name="Chapman S.B."/>
            <person name="Chen Z."/>
            <person name="Freedman E."/>
            <person name="Gellesch M."/>
            <person name="Goldberg J."/>
            <person name="Griggs A."/>
            <person name="Gujja S."/>
            <person name="Heilman E.R."/>
            <person name="Heiman D."/>
            <person name="Hepburn T."/>
            <person name="Howarth C."/>
            <person name="Jen D."/>
            <person name="Larson L."/>
            <person name="Mehta T."/>
            <person name="Neiman D."/>
            <person name="Pearson M."/>
            <person name="Roberts A."/>
            <person name="Saif S."/>
            <person name="Shea T."/>
            <person name="Shenoy N."/>
            <person name="Sisk P."/>
            <person name="Stolte C."/>
            <person name="Sykes S."/>
            <person name="Walk T."/>
            <person name="White J."/>
            <person name="Yandava C."/>
            <person name="Haas B."/>
            <person name="Nusbaum C."/>
            <person name="Birren B."/>
        </authorList>
    </citation>
    <scope>NUCLEOTIDE SEQUENCE</scope>
    <source>
        <strain evidence="15">R3-111a-1</strain>
    </source>
</reference>
<keyword evidence="10 14" id="KW-0472">Membrane</keyword>
<evidence type="ECO:0000256" key="9">
    <source>
        <dbReference type="ARBA" id="ARBA00023098"/>
    </source>
</evidence>
<evidence type="ECO:0000256" key="10">
    <source>
        <dbReference type="ARBA" id="ARBA00023136"/>
    </source>
</evidence>
<protein>
    <recommendedName>
        <fullName evidence="4 14">Very-long-chain (3R)-3-hydroxyacyl-CoA dehydratase</fullName>
        <ecNumber evidence="4 14">4.2.1.134</ecNumber>
    </recommendedName>
</protein>
<feature type="transmembrane region" description="Helical" evidence="14">
    <location>
        <begin position="186"/>
        <end position="204"/>
    </location>
</feature>
<dbReference type="GO" id="GO:0030148">
    <property type="term" value="P:sphingolipid biosynthetic process"/>
    <property type="evidence" value="ECO:0007669"/>
    <property type="project" value="EnsemblFungi"/>
</dbReference>
<evidence type="ECO:0000256" key="11">
    <source>
        <dbReference type="ARBA" id="ARBA00023160"/>
    </source>
</evidence>
<dbReference type="InterPro" id="IPR007482">
    <property type="entry name" value="Tyr_Pase-like_PTPLA"/>
</dbReference>
<accession>J3NRI3</accession>
<keyword evidence="9 14" id="KW-0443">Lipid metabolism</keyword>
<evidence type="ECO:0000256" key="7">
    <source>
        <dbReference type="ARBA" id="ARBA00022832"/>
    </source>
</evidence>
<evidence type="ECO:0000256" key="12">
    <source>
        <dbReference type="ARBA" id="ARBA00023239"/>
    </source>
</evidence>
<dbReference type="STRING" id="644352.J3NRI3"/>
<dbReference type="EC" id="4.2.1.134" evidence="4 14"/>
<dbReference type="HOGENOM" id="CLU_034302_6_1_1"/>
<comment type="subcellular location">
    <subcellularLocation>
        <location evidence="14">Endoplasmic reticulum membrane</location>
        <topology evidence="14">Multi-pass membrane protein</topology>
    </subcellularLocation>
    <subcellularLocation>
        <location evidence="1">Membrane</location>
        <topology evidence="1">Multi-pass membrane protein</topology>
    </subcellularLocation>
</comment>
<dbReference type="OrthoDB" id="46988at2759"/>
<reference evidence="16" key="4">
    <citation type="journal article" date="2015" name="G3 (Bethesda)">
        <title>Genome sequences of three phytopathogenic species of the Magnaporthaceae family of fungi.</title>
        <authorList>
            <person name="Okagaki L.H."/>
            <person name="Nunes C.C."/>
            <person name="Sailsbery J."/>
            <person name="Clay B."/>
            <person name="Brown D."/>
            <person name="John T."/>
            <person name="Oh Y."/>
            <person name="Young N."/>
            <person name="Fitzgerald M."/>
            <person name="Haas B.J."/>
            <person name="Zeng Q."/>
            <person name="Young S."/>
            <person name="Adiconis X."/>
            <person name="Fan L."/>
            <person name="Levin J.Z."/>
            <person name="Mitchell T.K."/>
            <person name="Okubara P.A."/>
            <person name="Farman M.L."/>
            <person name="Kohn L.M."/>
            <person name="Birren B."/>
            <person name="Ma L.-J."/>
            <person name="Dean R.A."/>
        </authorList>
    </citation>
    <scope>NUCLEOTIDE SEQUENCE</scope>
    <source>
        <strain evidence="16">R3-111a-1</strain>
    </source>
</reference>
<reference evidence="16" key="5">
    <citation type="submission" date="2018-04" db="UniProtKB">
        <authorList>
            <consortium name="EnsemblFungi"/>
        </authorList>
    </citation>
    <scope>IDENTIFICATION</scope>
    <source>
        <strain evidence="16">R3-111a-1</strain>
    </source>
</reference>
<proteinExistence type="inferred from homology"/>
<evidence type="ECO:0000256" key="6">
    <source>
        <dbReference type="ARBA" id="ARBA00022692"/>
    </source>
</evidence>
<feature type="transmembrane region" description="Helical" evidence="14">
    <location>
        <begin position="131"/>
        <end position="149"/>
    </location>
</feature>
<evidence type="ECO:0000313" key="17">
    <source>
        <dbReference type="Proteomes" id="UP000006039"/>
    </source>
</evidence>
<keyword evidence="7 14" id="KW-0276">Fatty acid metabolism</keyword>
<comment type="pathway">
    <text evidence="2 14">Lipid metabolism; fatty acid biosynthesis.</text>
</comment>
<feature type="transmembrane region" description="Helical" evidence="14">
    <location>
        <begin position="156"/>
        <end position="174"/>
    </location>
</feature>
<organism evidence="15">
    <name type="scientific">Gaeumannomyces tritici (strain R3-111a-1)</name>
    <name type="common">Wheat and barley take-all root rot fungus</name>
    <name type="synonym">Gaeumannomyces graminis var. tritici</name>
    <dbReference type="NCBI Taxonomy" id="644352"/>
    <lineage>
        <taxon>Eukaryota</taxon>
        <taxon>Fungi</taxon>
        <taxon>Dikarya</taxon>
        <taxon>Ascomycota</taxon>
        <taxon>Pezizomycotina</taxon>
        <taxon>Sordariomycetes</taxon>
        <taxon>Sordariomycetidae</taxon>
        <taxon>Magnaporthales</taxon>
        <taxon>Magnaporthaceae</taxon>
        <taxon>Gaeumannomyces</taxon>
    </lineage>
</organism>
<sequence>MPPKESSKAASAKPKKSSAAGDAYLLLYNAASAILWATVLGRVVVTYSIRGPEFVPLVVMNFARLTQTLAGLEILHVALGLVRTSLVTTIMQVASRFLLVWGVVWLFPSVATSPIYSSMLAAWSITEVIRYTYFALMLGGVQSSGLAWLRYSTFIVLYPVGILSECWMLWLAATRPLEVTSPLLPYIYYFILFVVYPPGSVHMYSHMWKQRSKVLSGRTKGAEKSK</sequence>
<keyword evidence="14" id="KW-0256">Endoplasmic reticulum</keyword>
<evidence type="ECO:0000313" key="15">
    <source>
        <dbReference type="EMBL" id="EJT78789.1"/>
    </source>
</evidence>
<dbReference type="EMBL" id="GL385396">
    <property type="protein sequence ID" value="EJT78789.1"/>
    <property type="molecule type" value="Genomic_DNA"/>
</dbReference>
<reference evidence="15" key="3">
    <citation type="submission" date="2010-09" db="EMBL/GenBank/DDBJ databases">
        <title>Annotation of Gaeumannomyces graminis var. tritici R3-111a-1.</title>
        <authorList>
            <consortium name="The Broad Institute Genome Sequencing Platform"/>
            <person name="Ma L.-J."/>
            <person name="Dead R."/>
            <person name="Young S.K."/>
            <person name="Zeng Q."/>
            <person name="Gargeya S."/>
            <person name="Fitzgerald M."/>
            <person name="Haas B."/>
            <person name="Abouelleil A."/>
            <person name="Alvarado L."/>
            <person name="Arachchi H.M."/>
            <person name="Berlin A."/>
            <person name="Brown A."/>
            <person name="Chapman S.B."/>
            <person name="Chen Z."/>
            <person name="Dunbar C."/>
            <person name="Freedman E."/>
            <person name="Gearin G."/>
            <person name="Gellesch M."/>
            <person name="Goldberg J."/>
            <person name="Griggs A."/>
            <person name="Gujja S."/>
            <person name="Heiman D."/>
            <person name="Howarth C."/>
            <person name="Larson L."/>
            <person name="Lui A."/>
            <person name="MacDonald P.J.P."/>
            <person name="Mehta T."/>
            <person name="Montmayeur A."/>
            <person name="Murphy C."/>
            <person name="Neiman D."/>
            <person name="Pearson M."/>
            <person name="Priest M."/>
            <person name="Roberts A."/>
            <person name="Saif S."/>
            <person name="Shea T."/>
            <person name="Shenoy N."/>
            <person name="Sisk P."/>
            <person name="Stolte C."/>
            <person name="Sykes S."/>
            <person name="Yandava C."/>
            <person name="Wortman J."/>
            <person name="Nusbaum C."/>
            <person name="Birren B."/>
        </authorList>
    </citation>
    <scope>NUCLEOTIDE SEQUENCE</scope>
    <source>
        <strain evidence="15">R3-111a-1</strain>
    </source>
</reference>
<dbReference type="GO" id="GO:0005789">
    <property type="term" value="C:endoplasmic reticulum membrane"/>
    <property type="evidence" value="ECO:0007669"/>
    <property type="project" value="UniProtKB-SubCell"/>
</dbReference>
<keyword evidence="12 14" id="KW-0456">Lyase</keyword>
<dbReference type="UniPathway" id="UPA00094"/>